<dbReference type="InterPro" id="IPR045129">
    <property type="entry name" value="RNF123/RKP/RSPRY1"/>
</dbReference>
<evidence type="ECO:0000313" key="13">
    <source>
        <dbReference type="Proteomes" id="UP000822688"/>
    </source>
</evidence>
<sequence length="1366" mass="151000">MWADGGPRKGRQLQRARSTGLAALLDEQESEVGVVVAACMHDEWGLERTLAHVLDAGAELSFVRNGRVDAGSVRSYLRSQVGGIRGTGGTCGGGGREGVFVGESPFGAGIVAMDGDGGCGDIKFDRRMLQLESQTIFNSARANACVWKGRWMYEATLGTAGIQQLGWATIMCPFTNEEGVGDAADSYAYDGKRVCKWSVSHASYGQAWVAGDVIGCLVDLEEGQIVFYRNGACMGVAYENIRAVEAQEGYYPAISLSHGERCELNFGGRPFRYPVEGFSAIQEAPRVEGEEQDACGRARFLLGCLQRLVQLGSREVAAAMAPVDRLRRYTPLGEEDAAVVGGEVCDALVPLLVARGGREGAALSEENVKVPGEYVIWGALMPFLVETYRAEAPHDGPSVDQALDLLLPRLERQVAGGCVVATMMEFLAYGCRTSPFTLADHPYTGPYAHLALACHLLERYEFMVWWWRSEGFDACLEGLLSRKGPNKNDLEALMPIVWWPGSREDLCSEGKMRHAATALSKAIVKVEDLQWELCSRLLHFVPPPSAELPQPVPGVVFRRFLQNLVCKNRGANRSMAPAGLSDNSVLVSTYCVLLRLLSEGFGLGKINGDIIDGTKERKKSTGLLHRVGKRSFPVSIFLKDSSATDFARLGGTFSHLVKTFPVGLDVPDVEWEESCMDEGDNVVRHGGKLKPACCSDLTLSGLVSDSKSPVRPPSKIVAVSTSSGVSERASSPISSNYTSGRSCDGCVEDKPSSSGRVDMSLEGGPVSRSYSKGQGFKPIKELSEAIREEELLDSMLLLYHLGLAQNFKQASFYMQHQMQSISQLDETDRQIRGERMSSEYLKRLKEARTVYREDLIDCVRQCTWYRVTMFARWKLRGMYATCMWLVQLLLVLSKKDPLFSFVPEFYVETLVDSFHALRRSDPPFVTPSSLLQQGLSPLVTFLVTHFSDVRIANSDVRDILLQSISVLVQYKEHVIAFERSEAARDGMVGSLLASFDNRFWIPVSNILLRLCKGSGFGASKCLSHGESFSPYFQRLLKEKCMSDEKLFGSFLNRLFNTLNWTITEFSVAIKEMQEQSDLRQVSDLQQRKCTIMFELSCNLERILEFFTQELPHAFLQGPEINLVRLSELIIFVLNHTTSSADAHFFDSTVRQQGQSLEKINRAMILAPLVGIVLNLRNASSPQCHGVEYDMAAVLAGVDVSAAVISNFQYLVDYSWDVSFKGDPSIRRISDLKHFVSKLKVEAEEARRQASLDASMTMSSPSDLVGSLAMMDREETCTICYACEVDTIFLPCKHKSCQRCISRHLLNNQRCFFCNSTVVNVSSMVATPGAEDEQCPADESRSLAEALMDAKIPQASRGSPPRIHHQR</sequence>
<feature type="region of interest" description="Disordered" evidence="9">
    <location>
        <begin position="1345"/>
        <end position="1366"/>
    </location>
</feature>
<dbReference type="Pfam" id="PF25576">
    <property type="entry name" value="TPR_RNF123"/>
    <property type="match status" value="1"/>
</dbReference>
<dbReference type="SMART" id="SM00184">
    <property type="entry name" value="RING"/>
    <property type="match status" value="1"/>
</dbReference>
<evidence type="ECO:0000256" key="3">
    <source>
        <dbReference type="ARBA" id="ARBA00022679"/>
    </source>
</evidence>
<evidence type="ECO:0000256" key="6">
    <source>
        <dbReference type="ARBA" id="ARBA00022786"/>
    </source>
</evidence>
<evidence type="ECO:0000256" key="4">
    <source>
        <dbReference type="ARBA" id="ARBA00022723"/>
    </source>
</evidence>
<dbReference type="InterPro" id="IPR003877">
    <property type="entry name" value="SPRY_dom"/>
</dbReference>
<evidence type="ECO:0000256" key="8">
    <source>
        <dbReference type="PROSITE-ProRule" id="PRU00175"/>
    </source>
</evidence>
<accession>A0A8T0IV44</accession>
<dbReference type="GO" id="GO:0005737">
    <property type="term" value="C:cytoplasm"/>
    <property type="evidence" value="ECO:0007669"/>
    <property type="project" value="TreeGrafter"/>
</dbReference>
<keyword evidence="4" id="KW-0479">Metal-binding</keyword>
<organism evidence="12 13">
    <name type="scientific">Ceratodon purpureus</name>
    <name type="common">Fire moss</name>
    <name type="synonym">Dicranum purpureum</name>
    <dbReference type="NCBI Taxonomy" id="3225"/>
    <lineage>
        <taxon>Eukaryota</taxon>
        <taxon>Viridiplantae</taxon>
        <taxon>Streptophyta</taxon>
        <taxon>Embryophyta</taxon>
        <taxon>Bryophyta</taxon>
        <taxon>Bryophytina</taxon>
        <taxon>Bryopsida</taxon>
        <taxon>Dicranidae</taxon>
        <taxon>Pseudoditrichales</taxon>
        <taxon>Ditrichaceae</taxon>
        <taxon>Ceratodon</taxon>
    </lineage>
</organism>
<reference evidence="12" key="1">
    <citation type="submission" date="2020-06" db="EMBL/GenBank/DDBJ databases">
        <title>WGS assembly of Ceratodon purpureus strain R40.</title>
        <authorList>
            <person name="Carey S.B."/>
            <person name="Jenkins J."/>
            <person name="Shu S."/>
            <person name="Lovell J.T."/>
            <person name="Sreedasyam A."/>
            <person name="Maumus F."/>
            <person name="Tiley G.P."/>
            <person name="Fernandez-Pozo N."/>
            <person name="Barry K."/>
            <person name="Chen C."/>
            <person name="Wang M."/>
            <person name="Lipzen A."/>
            <person name="Daum C."/>
            <person name="Saski C.A."/>
            <person name="Payton A.C."/>
            <person name="Mcbreen J.C."/>
            <person name="Conrad R.E."/>
            <person name="Kollar L.M."/>
            <person name="Olsson S."/>
            <person name="Huttunen S."/>
            <person name="Landis J.B."/>
            <person name="Wickett N.J."/>
            <person name="Johnson M.G."/>
            <person name="Rensing S.A."/>
            <person name="Grimwood J."/>
            <person name="Schmutz J."/>
            <person name="Mcdaniel S.F."/>
        </authorList>
    </citation>
    <scope>NUCLEOTIDE SEQUENCE</scope>
    <source>
        <strain evidence="12">R40</strain>
    </source>
</reference>
<dbReference type="GO" id="GO:0016567">
    <property type="term" value="P:protein ubiquitination"/>
    <property type="evidence" value="ECO:0007669"/>
    <property type="project" value="UniProtKB-ARBA"/>
</dbReference>
<feature type="compositionally biased region" description="Polar residues" evidence="9">
    <location>
        <begin position="726"/>
        <end position="741"/>
    </location>
</feature>
<dbReference type="InterPro" id="IPR013320">
    <property type="entry name" value="ConA-like_dom_sf"/>
</dbReference>
<dbReference type="GO" id="GO:0008270">
    <property type="term" value="F:zinc ion binding"/>
    <property type="evidence" value="ECO:0007669"/>
    <property type="project" value="UniProtKB-KW"/>
</dbReference>
<feature type="domain" description="RING-type" evidence="10">
    <location>
        <begin position="1276"/>
        <end position="1314"/>
    </location>
</feature>
<dbReference type="Proteomes" id="UP000822688">
    <property type="component" value="Chromosome 2"/>
</dbReference>
<feature type="region of interest" description="Disordered" evidence="9">
    <location>
        <begin position="726"/>
        <end position="764"/>
    </location>
</feature>
<dbReference type="InterPro" id="IPR057987">
    <property type="entry name" value="TPR_RNF123/RKP"/>
</dbReference>
<name>A0A8T0IV44_CERPU</name>
<evidence type="ECO:0000313" key="12">
    <source>
        <dbReference type="EMBL" id="KAG0587604.1"/>
    </source>
</evidence>
<dbReference type="EC" id="2.3.2.27" evidence="2"/>
<gene>
    <name evidence="12" type="ORF">KC19_2G176900</name>
</gene>
<dbReference type="InterPro" id="IPR001870">
    <property type="entry name" value="B30.2/SPRY"/>
</dbReference>
<evidence type="ECO:0000259" key="11">
    <source>
        <dbReference type="PROSITE" id="PS50188"/>
    </source>
</evidence>
<dbReference type="InterPro" id="IPR043136">
    <property type="entry name" value="B30.2/SPRY_sf"/>
</dbReference>
<evidence type="ECO:0000256" key="7">
    <source>
        <dbReference type="ARBA" id="ARBA00022833"/>
    </source>
</evidence>
<dbReference type="CDD" id="cd16541">
    <property type="entry name" value="RING-HC_RNF123"/>
    <property type="match status" value="1"/>
</dbReference>
<dbReference type="GO" id="GO:0051603">
    <property type="term" value="P:proteolysis involved in protein catabolic process"/>
    <property type="evidence" value="ECO:0007669"/>
    <property type="project" value="TreeGrafter"/>
</dbReference>
<dbReference type="FunFam" id="3.30.40.10:FF:000133">
    <property type="entry name" value="E3 ubiquitin-protein ligase RNF123"/>
    <property type="match status" value="1"/>
</dbReference>
<keyword evidence="5 8" id="KW-0863">Zinc-finger</keyword>
<evidence type="ECO:0000256" key="1">
    <source>
        <dbReference type="ARBA" id="ARBA00000900"/>
    </source>
</evidence>
<dbReference type="PROSITE" id="PS50089">
    <property type="entry name" value="ZF_RING_2"/>
    <property type="match status" value="1"/>
</dbReference>
<dbReference type="SUPFAM" id="SSF49899">
    <property type="entry name" value="Concanavalin A-like lectins/glucanases"/>
    <property type="match status" value="1"/>
</dbReference>
<evidence type="ECO:0000256" key="2">
    <source>
        <dbReference type="ARBA" id="ARBA00012483"/>
    </source>
</evidence>
<dbReference type="InterPro" id="IPR045737">
    <property type="entry name" value="RKP_N"/>
</dbReference>
<dbReference type="Gene3D" id="2.60.120.920">
    <property type="match status" value="1"/>
</dbReference>
<dbReference type="Pfam" id="PF13920">
    <property type="entry name" value="zf-C3HC4_3"/>
    <property type="match status" value="1"/>
</dbReference>
<comment type="caution">
    <text evidence="12">The sequence shown here is derived from an EMBL/GenBank/DDBJ whole genome shotgun (WGS) entry which is preliminary data.</text>
</comment>
<dbReference type="Pfam" id="PF00622">
    <property type="entry name" value="SPRY"/>
    <property type="match status" value="1"/>
</dbReference>
<keyword evidence="13" id="KW-1185">Reference proteome</keyword>
<evidence type="ECO:0000256" key="9">
    <source>
        <dbReference type="SAM" id="MobiDB-lite"/>
    </source>
</evidence>
<dbReference type="GO" id="GO:0061630">
    <property type="term" value="F:ubiquitin protein ligase activity"/>
    <property type="evidence" value="ECO:0007669"/>
    <property type="project" value="UniProtKB-EC"/>
</dbReference>
<dbReference type="EMBL" id="CM026422">
    <property type="protein sequence ID" value="KAG0587604.1"/>
    <property type="molecule type" value="Genomic_DNA"/>
</dbReference>
<dbReference type="SUPFAM" id="SSF57850">
    <property type="entry name" value="RING/U-box"/>
    <property type="match status" value="1"/>
</dbReference>
<dbReference type="InterPro" id="IPR013083">
    <property type="entry name" value="Znf_RING/FYVE/PHD"/>
</dbReference>
<dbReference type="Pfam" id="PF19322">
    <property type="entry name" value="RKP_N"/>
    <property type="match status" value="1"/>
</dbReference>
<dbReference type="PANTHER" id="PTHR13363:SF5">
    <property type="entry name" value="E3 UBIQUITIN-PROTEIN LIGASE RNF123"/>
    <property type="match status" value="1"/>
</dbReference>
<dbReference type="Gene3D" id="3.30.40.10">
    <property type="entry name" value="Zinc/RING finger domain, C3HC4 (zinc finger)"/>
    <property type="match status" value="1"/>
</dbReference>
<keyword evidence="3" id="KW-0808">Transferase</keyword>
<proteinExistence type="predicted"/>
<comment type="catalytic activity">
    <reaction evidence="1">
        <text>S-ubiquitinyl-[E2 ubiquitin-conjugating enzyme]-L-cysteine + [acceptor protein]-L-lysine = [E2 ubiquitin-conjugating enzyme]-L-cysteine + N(6)-ubiquitinyl-[acceptor protein]-L-lysine.</text>
        <dbReference type="EC" id="2.3.2.27"/>
    </reaction>
</comment>
<evidence type="ECO:0000259" key="10">
    <source>
        <dbReference type="PROSITE" id="PS50089"/>
    </source>
</evidence>
<feature type="domain" description="B30.2/SPRY" evidence="11">
    <location>
        <begin position="91"/>
        <end position="271"/>
    </location>
</feature>
<dbReference type="PANTHER" id="PTHR13363">
    <property type="entry name" value="RING FINGER AND SRY DOMAIN-CONTAINING"/>
    <property type="match status" value="1"/>
</dbReference>
<protein>
    <recommendedName>
        <fullName evidence="2">RING-type E3 ubiquitin transferase</fullName>
        <ecNumber evidence="2">2.3.2.27</ecNumber>
    </recommendedName>
</protein>
<dbReference type="FunFam" id="2.60.120.920:FF:000053">
    <property type="entry name" value="E3 ubiquitin-protein ligase RKP"/>
    <property type="match status" value="1"/>
</dbReference>
<evidence type="ECO:0000256" key="5">
    <source>
        <dbReference type="ARBA" id="ARBA00022771"/>
    </source>
</evidence>
<dbReference type="PROSITE" id="PS50188">
    <property type="entry name" value="B302_SPRY"/>
    <property type="match status" value="1"/>
</dbReference>
<keyword evidence="7" id="KW-0862">Zinc</keyword>
<keyword evidence="6" id="KW-0833">Ubl conjugation pathway</keyword>
<dbReference type="InterPro" id="IPR001841">
    <property type="entry name" value="Znf_RING"/>
</dbReference>
<dbReference type="SMART" id="SM00449">
    <property type="entry name" value="SPRY"/>
    <property type="match status" value="1"/>
</dbReference>